<feature type="chain" id="PRO_5046568297" evidence="5">
    <location>
        <begin position="24"/>
        <end position="1040"/>
    </location>
</feature>
<feature type="compositionally biased region" description="Pro residues" evidence="3">
    <location>
        <begin position="751"/>
        <end position="768"/>
    </location>
</feature>
<dbReference type="InterPro" id="IPR053207">
    <property type="entry name" value="Non-NMDA_GluR_Accessory"/>
</dbReference>
<dbReference type="InterPro" id="IPR035914">
    <property type="entry name" value="Sperma_CUB_dom_sf"/>
</dbReference>
<keyword evidence="7" id="KW-1185">Reference proteome</keyword>
<proteinExistence type="predicted"/>
<feature type="domain" description="CUB" evidence="6">
    <location>
        <begin position="239"/>
        <end position="387"/>
    </location>
</feature>
<dbReference type="PRINTS" id="PR00261">
    <property type="entry name" value="LDLRECEPTOR"/>
</dbReference>
<dbReference type="GeneID" id="107225796"/>
<evidence type="ECO:0000256" key="1">
    <source>
        <dbReference type="ARBA" id="ARBA00023157"/>
    </source>
</evidence>
<dbReference type="Pfam" id="PF00057">
    <property type="entry name" value="Ldl_recept_a"/>
    <property type="match status" value="1"/>
</dbReference>
<keyword evidence="5" id="KW-0732">Signal</keyword>
<dbReference type="Gene3D" id="2.60.120.290">
    <property type="entry name" value="Spermadhesin, CUB domain"/>
    <property type="match status" value="2"/>
</dbReference>
<feature type="disulfide bond" evidence="2">
    <location>
        <begin position="48"/>
        <end position="66"/>
    </location>
</feature>
<dbReference type="SUPFAM" id="SSF49854">
    <property type="entry name" value="Spermadhesin, CUB domain"/>
    <property type="match status" value="1"/>
</dbReference>
<keyword evidence="1 2" id="KW-1015">Disulfide bond</keyword>
<dbReference type="InterPro" id="IPR056707">
    <property type="entry name" value="DUF7805"/>
</dbReference>
<dbReference type="Pfam" id="PF00431">
    <property type="entry name" value="CUB"/>
    <property type="match status" value="1"/>
</dbReference>
<protein>
    <submittedName>
        <fullName evidence="8">Uncharacterized protein LOC107225796 isoform X1</fullName>
    </submittedName>
</protein>
<feature type="domain" description="CUB" evidence="6">
    <location>
        <begin position="86"/>
        <end position="208"/>
    </location>
</feature>
<feature type="signal peptide" evidence="5">
    <location>
        <begin position="1"/>
        <end position="23"/>
    </location>
</feature>
<dbReference type="InterPro" id="IPR036055">
    <property type="entry name" value="LDL_receptor-like_sf"/>
</dbReference>
<sequence>MLVRWQLLLTAATAAVVVTKASAVSASPSTSSSTIASSTSCRPSEYLCDTGQCVAQDKFCDGEDDCGDKSDEPRYCSRRVIFIPACNRTLFGDVGRTYVVEVRRPREDRLPFLCNLNFTAAGGDLGDLVQLTFDTFTVGRFLSFTSEGCPDGYMTIREIGRPPTGGQWCGSAWGYTVYYSETPSINLTLFLSRLSEQGVGYNFDFKLSYKFLRRSEAHLRYGNSTMATWRGELVNGTYCDRILTRCDTRACRLQSPNYPGVYPRNVTCYYRVEQMRAPPGHRALLAVSQRNSHKIHIKDQIVKYDRSQRILRVWDQCNVVQDYLTVYDGGSTSDRVLVRLCGGDAVPDIVSSHNTMLLEFHTSPYDNPFHPVPLSFLPGFELEVQVLFVDEKSRSFVKENNNCDFYISGYESSSGILENPRHSLAPNTTCRYYFQGKANEIVWISFVKYYAASSDPAANLDTATECNTRLQIWDGAYPSDKQSAPKNISLMGEFCKDDIPRLCDHSLLRNSSRQTRPCKLSESYVSTGKDLTLEHILRQGSALYPISFVLRYEFVHSSGSTGGVPMQETMSCDEVFRSSRVPRSGKFASPKSVFFYGRGGAQNLSCTYRFEADQEQRVQLTLGPASFGDRTQCVSSTDPLVGRWGCDYRSSQGAVAEISVSEYPWPGVRLMRDCLCSNTSGAVSLRPLTAAVVEVRFRVTGMNITQDYRNFFFEGRYQFLEATEAAETGCTSRLEERRLRGTSGEISLSNPLPPRTPLLPGSGPPAEEPPLANDDVATASQCVNEPWLIEPEDSQMNFLYLRTAGFGISTETVSQCATLNRIVVYSAADTRRRNVICPEGGPEGLKTVDFFSDGWNASLSNRSALITPHARSFVVEFLQHEPGYYAVTWMAISKRASLALAAGSAFAISPIHDCLYRCPEIQACINVALWCDGVRHCPSGFDEEEGNCSYRFGVTLLYVAIGAGALGIFAILLLATGCLKYCLYRHRARKKKKNVAINVNNLHVNHTHPNNGMTGSRLSNRYLATPQEMFLDNYGKDSIC</sequence>
<evidence type="ECO:0000256" key="4">
    <source>
        <dbReference type="SAM" id="Phobius"/>
    </source>
</evidence>
<dbReference type="CDD" id="cd00112">
    <property type="entry name" value="LDLa"/>
    <property type="match status" value="1"/>
</dbReference>
<dbReference type="Pfam" id="PF25090">
    <property type="entry name" value="DUF7805"/>
    <property type="match status" value="1"/>
</dbReference>
<dbReference type="PANTHER" id="PTHR47537">
    <property type="entry name" value="CUBILIN"/>
    <property type="match status" value="1"/>
</dbReference>
<feature type="region of interest" description="Disordered" evidence="3">
    <location>
        <begin position="742"/>
        <end position="773"/>
    </location>
</feature>
<comment type="caution">
    <text evidence="2">Lacks conserved residue(s) required for the propagation of feature annotation.</text>
</comment>
<evidence type="ECO:0000313" key="7">
    <source>
        <dbReference type="Proteomes" id="UP000829291"/>
    </source>
</evidence>
<reference evidence="8" key="1">
    <citation type="submission" date="2025-08" db="UniProtKB">
        <authorList>
            <consortium name="RefSeq"/>
        </authorList>
    </citation>
    <scope>IDENTIFICATION</scope>
    <source>
        <tissue evidence="8">Thorax and Abdomen</tissue>
    </source>
</reference>
<dbReference type="PANTHER" id="PTHR47537:SF3">
    <property type="entry name" value="CUB DOMAIN-CONTAINING PROTEIN"/>
    <property type="match status" value="1"/>
</dbReference>
<dbReference type="PROSITE" id="PS01180">
    <property type="entry name" value="CUB"/>
    <property type="match status" value="2"/>
</dbReference>
<dbReference type="RefSeq" id="XP_046593082.1">
    <property type="nucleotide sequence ID" value="XM_046737126.1"/>
</dbReference>
<feature type="transmembrane region" description="Helical" evidence="4">
    <location>
        <begin position="956"/>
        <end position="983"/>
    </location>
</feature>
<gene>
    <name evidence="8" type="primary">LOC107225796</name>
</gene>
<accession>A0ABM3FYJ2</accession>
<feature type="disulfide bond" evidence="2">
    <location>
        <begin position="41"/>
        <end position="53"/>
    </location>
</feature>
<evidence type="ECO:0000259" key="6">
    <source>
        <dbReference type="PROSITE" id="PS01180"/>
    </source>
</evidence>
<keyword evidence="4" id="KW-0472">Membrane</keyword>
<evidence type="ECO:0000256" key="3">
    <source>
        <dbReference type="SAM" id="MobiDB-lite"/>
    </source>
</evidence>
<evidence type="ECO:0000313" key="8">
    <source>
        <dbReference type="RefSeq" id="XP_046593082.1"/>
    </source>
</evidence>
<dbReference type="SUPFAM" id="SSF57424">
    <property type="entry name" value="LDL receptor-like module"/>
    <property type="match status" value="1"/>
</dbReference>
<dbReference type="Proteomes" id="UP000829291">
    <property type="component" value="Chromosome 4"/>
</dbReference>
<dbReference type="PROSITE" id="PS01209">
    <property type="entry name" value="LDLRA_1"/>
    <property type="match status" value="1"/>
</dbReference>
<keyword evidence="4" id="KW-0812">Transmembrane</keyword>
<dbReference type="CDD" id="cd00041">
    <property type="entry name" value="CUB"/>
    <property type="match status" value="1"/>
</dbReference>
<dbReference type="PROSITE" id="PS50068">
    <property type="entry name" value="LDLRA_2"/>
    <property type="match status" value="1"/>
</dbReference>
<evidence type="ECO:0000256" key="5">
    <source>
        <dbReference type="SAM" id="SignalP"/>
    </source>
</evidence>
<dbReference type="InterPro" id="IPR000859">
    <property type="entry name" value="CUB_dom"/>
</dbReference>
<dbReference type="SMART" id="SM00192">
    <property type="entry name" value="LDLa"/>
    <property type="match status" value="2"/>
</dbReference>
<keyword evidence="4" id="KW-1133">Transmembrane helix</keyword>
<name>A0ABM3FYJ2_NEOLC</name>
<evidence type="ECO:0000256" key="2">
    <source>
        <dbReference type="PROSITE-ProRule" id="PRU00124"/>
    </source>
</evidence>
<dbReference type="SMART" id="SM00042">
    <property type="entry name" value="CUB"/>
    <property type="match status" value="1"/>
</dbReference>
<dbReference type="InterPro" id="IPR002172">
    <property type="entry name" value="LDrepeatLR_classA_rpt"/>
</dbReference>
<organism evidence="7 8">
    <name type="scientific">Neodiprion lecontei</name>
    <name type="common">Redheaded pine sawfly</name>
    <dbReference type="NCBI Taxonomy" id="441921"/>
    <lineage>
        <taxon>Eukaryota</taxon>
        <taxon>Metazoa</taxon>
        <taxon>Ecdysozoa</taxon>
        <taxon>Arthropoda</taxon>
        <taxon>Hexapoda</taxon>
        <taxon>Insecta</taxon>
        <taxon>Pterygota</taxon>
        <taxon>Neoptera</taxon>
        <taxon>Endopterygota</taxon>
        <taxon>Hymenoptera</taxon>
        <taxon>Tenthredinoidea</taxon>
        <taxon>Diprionidae</taxon>
        <taxon>Diprioninae</taxon>
        <taxon>Neodiprion</taxon>
    </lineage>
</organism>
<dbReference type="Gene3D" id="4.10.400.10">
    <property type="entry name" value="Low-density Lipoprotein Receptor"/>
    <property type="match status" value="1"/>
</dbReference>
<dbReference type="InterPro" id="IPR023415">
    <property type="entry name" value="LDLR_class-A_CS"/>
</dbReference>